<dbReference type="NCBIfam" id="NF033452">
    <property type="entry name" value="BREX_1_MTaseX"/>
    <property type="match status" value="1"/>
</dbReference>
<feature type="domain" description="Type II methyltransferase M.TaqI-like" evidence="6">
    <location>
        <begin position="334"/>
        <end position="553"/>
    </location>
</feature>
<evidence type="ECO:0000256" key="1">
    <source>
        <dbReference type="ARBA" id="ARBA00011900"/>
    </source>
</evidence>
<organism evidence="7 8">
    <name type="scientific">Roseimaritima ulvae</name>
    <dbReference type="NCBI Taxonomy" id="980254"/>
    <lineage>
        <taxon>Bacteria</taxon>
        <taxon>Pseudomonadati</taxon>
        <taxon>Planctomycetota</taxon>
        <taxon>Planctomycetia</taxon>
        <taxon>Pirellulales</taxon>
        <taxon>Pirellulaceae</taxon>
        <taxon>Roseimaritima</taxon>
    </lineage>
</organism>
<dbReference type="PROSITE" id="PS00092">
    <property type="entry name" value="N6_MTASE"/>
    <property type="match status" value="1"/>
</dbReference>
<dbReference type="GO" id="GO:0032259">
    <property type="term" value="P:methylation"/>
    <property type="evidence" value="ECO:0007669"/>
    <property type="project" value="UniProtKB-KW"/>
</dbReference>
<evidence type="ECO:0000256" key="2">
    <source>
        <dbReference type="ARBA" id="ARBA00022603"/>
    </source>
</evidence>
<keyword evidence="4" id="KW-0949">S-adenosyl-L-methionine</keyword>
<dbReference type="PANTHER" id="PTHR33841">
    <property type="entry name" value="DNA METHYLTRANSFERASE YEEA-RELATED"/>
    <property type="match status" value="1"/>
</dbReference>
<proteinExistence type="predicted"/>
<dbReference type="EMBL" id="CP042914">
    <property type="protein sequence ID" value="QEG43432.1"/>
    <property type="molecule type" value="Genomic_DNA"/>
</dbReference>
<dbReference type="Proteomes" id="UP000325286">
    <property type="component" value="Chromosome"/>
</dbReference>
<dbReference type="SUPFAM" id="SSF53335">
    <property type="entry name" value="S-adenosyl-L-methionine-dependent methyltransferases"/>
    <property type="match status" value="1"/>
</dbReference>
<evidence type="ECO:0000256" key="3">
    <source>
        <dbReference type="ARBA" id="ARBA00022679"/>
    </source>
</evidence>
<dbReference type="PRINTS" id="PR00507">
    <property type="entry name" value="N12N6MTFRASE"/>
</dbReference>
<dbReference type="OrthoDB" id="249114at2"/>
<keyword evidence="2 7" id="KW-0489">Methyltransferase</keyword>
<keyword evidence="3" id="KW-0808">Transferase</keyword>
<dbReference type="AlphaFoldDB" id="A0A5B9QZD0"/>
<gene>
    <name evidence="7" type="ORF">UC8_54810</name>
</gene>
<dbReference type="InterPro" id="IPR047939">
    <property type="entry name" value="BREX_1_PglX"/>
</dbReference>
<keyword evidence="8" id="KW-1185">Reference proteome</keyword>
<evidence type="ECO:0000259" key="6">
    <source>
        <dbReference type="Pfam" id="PF07669"/>
    </source>
</evidence>
<comment type="catalytic activity">
    <reaction evidence="5">
        <text>a 2'-deoxyadenosine in DNA + S-adenosyl-L-methionine = an N(6)-methyl-2'-deoxyadenosine in DNA + S-adenosyl-L-homocysteine + H(+)</text>
        <dbReference type="Rhea" id="RHEA:15197"/>
        <dbReference type="Rhea" id="RHEA-COMP:12418"/>
        <dbReference type="Rhea" id="RHEA-COMP:12419"/>
        <dbReference type="ChEBI" id="CHEBI:15378"/>
        <dbReference type="ChEBI" id="CHEBI:57856"/>
        <dbReference type="ChEBI" id="CHEBI:59789"/>
        <dbReference type="ChEBI" id="CHEBI:90615"/>
        <dbReference type="ChEBI" id="CHEBI:90616"/>
        <dbReference type="EC" id="2.1.1.72"/>
    </reaction>
</comment>
<evidence type="ECO:0000313" key="8">
    <source>
        <dbReference type="Proteomes" id="UP000325286"/>
    </source>
</evidence>
<dbReference type="KEGG" id="rul:UC8_54810"/>
<name>A0A5B9QZD0_9BACT</name>
<dbReference type="GO" id="GO:0006304">
    <property type="term" value="P:DNA modification"/>
    <property type="evidence" value="ECO:0007669"/>
    <property type="project" value="InterPro"/>
</dbReference>
<dbReference type="InterPro" id="IPR029063">
    <property type="entry name" value="SAM-dependent_MTases_sf"/>
</dbReference>
<dbReference type="Pfam" id="PF07669">
    <property type="entry name" value="Eco57I"/>
    <property type="match status" value="1"/>
</dbReference>
<evidence type="ECO:0000313" key="7">
    <source>
        <dbReference type="EMBL" id="QEG43432.1"/>
    </source>
</evidence>
<reference evidence="7 8" key="1">
    <citation type="submission" date="2019-08" db="EMBL/GenBank/DDBJ databases">
        <title>Deep-cultivation of Planctomycetes and their phenomic and genomic characterization uncovers novel biology.</title>
        <authorList>
            <person name="Wiegand S."/>
            <person name="Jogler M."/>
            <person name="Boedeker C."/>
            <person name="Pinto D."/>
            <person name="Vollmers J."/>
            <person name="Rivas-Marin E."/>
            <person name="Kohn T."/>
            <person name="Peeters S.H."/>
            <person name="Heuer A."/>
            <person name="Rast P."/>
            <person name="Oberbeckmann S."/>
            <person name="Bunk B."/>
            <person name="Jeske O."/>
            <person name="Meyerdierks A."/>
            <person name="Storesund J.E."/>
            <person name="Kallscheuer N."/>
            <person name="Luecker S."/>
            <person name="Lage O.M."/>
            <person name="Pohl T."/>
            <person name="Merkel B.J."/>
            <person name="Hornburger P."/>
            <person name="Mueller R.-W."/>
            <person name="Bruemmer F."/>
            <person name="Labrenz M."/>
            <person name="Spormann A.M."/>
            <person name="Op den Camp H."/>
            <person name="Overmann J."/>
            <person name="Amann R."/>
            <person name="Jetten M.S.M."/>
            <person name="Mascher T."/>
            <person name="Medema M.H."/>
            <person name="Devos D.P."/>
            <person name="Kaster A.-K."/>
            <person name="Ovreas L."/>
            <person name="Rohde M."/>
            <person name="Galperin M.Y."/>
            <person name="Jogler C."/>
        </authorList>
    </citation>
    <scope>NUCLEOTIDE SEQUENCE [LARGE SCALE GENOMIC DNA]</scope>
    <source>
        <strain evidence="7 8">UC8</strain>
    </source>
</reference>
<sequence length="1219" mass="139322">METTKLRKFASFARKSLIEQVGTKMKAVLAEGSLARRENAKAVADLEAKIAEVGKPQTIEMVAYTWFNRFCALRYMDVNRYTKIGILSPAEGQFLPEILGEAKAGHVDDEMVPAATREKVLRILDGTDPSDDPQGEAYRLLLVAACNHYHSLMPFLFEKISDYTELLLPDDLLSGSAIPTYTREALLPANSSPDYTDESVEVIGWLYQFYISEKKDDVFAALKKGKKITPENIPSATQLFTPHWIVRYLVENSLGRLWMLNHPGSRLAEQMDYYIQPEEPETDFLQISSPEEIKICDPACGSGHMLTYAFDLLYAIYEEQGYQATDIPRLILTHNLYGIEIDQRAGALAAFALTMKAREKYRRFLTGGKVVQPNICVLENVKIDPEDLSAYMDKVGRDLFSDGLQGVVNQWEEADNFGSLIRPLVTDVSEVLELLALQQMGEDLFLAGVHQKVLKALRQADYLSPKYHVVVANPPYMGKNGMNRRLVAWTRDVHPKNKADLFGIFIERSLETVVEGGIAALVTIQNWMFLSSFCDMRSEVLESSNINSLVHIGFNSFPELNSKFALACAFSLTKTTKRSHGVYYDLNSAPKSADKQAVFLEKKANSEYYVTSQDRFSAIEGAPIAYWVSERTRQIFETGVPVGEHLDVRLGMATTDNKRFLRLWHEVSLCRIGFACSSLEESIKSRARWFPYNKGGAFRKWYGNLEYVVDYESGGERLKSVVKEKYRDRDYAEGFTEEKWDKLIEVWVLKNQQFYFHPSITWSFVGLYFGVRYSDPGFIFDVGGSSAFTTSDRKRKCFTGLLCSKLSFFFMKSLNASLNFQVENIKAIPVLPEVEEVFDDIEDAIDASIALVKNDWNAYEVAWDFATLPLFDERLELRLLEDAYQALRGRWSDNVSQLAELERENNRLLIDAYRLQDELTPETSHEQVTLTCNPAFRYGSDKSEEELEALLLADTMREFISYAVGCMLGRYSLDKPGLILANQGDSLREYFGLTILDFGLEGEYDDSRLEECKAACTFCPDDDNVIPMLDGDWFTDDISERFKEFLKVTFGTEHYAENLQFLEDALYPENNTGRKRKTIRDYFLKEFYNHHVKLYKKRPIYWLFSSPKGTFNALIYMHRYRPDTVSSVLQYLRDFRDKLAHRRDHQQMVADSGGSTTAEKAKALKEVTAIKKQLKELEEYERDTLFPLAQQKIEIDLDDGVKHNYPLFGKALKKVTGLS</sequence>
<dbReference type="RefSeq" id="WP_068129831.1">
    <property type="nucleotide sequence ID" value="NZ_CP042914.1"/>
</dbReference>
<dbReference type="REBASE" id="371458">
    <property type="entry name" value="RulUC8ORF54810P"/>
</dbReference>
<dbReference type="InterPro" id="IPR050953">
    <property type="entry name" value="N4_N6_ade-DNA_methylase"/>
</dbReference>
<dbReference type="GO" id="GO:0003676">
    <property type="term" value="F:nucleic acid binding"/>
    <property type="evidence" value="ECO:0007669"/>
    <property type="project" value="InterPro"/>
</dbReference>
<dbReference type="GO" id="GO:0009007">
    <property type="term" value="F:site-specific DNA-methyltransferase (adenine-specific) activity"/>
    <property type="evidence" value="ECO:0007669"/>
    <property type="project" value="UniProtKB-EC"/>
</dbReference>
<dbReference type="EC" id="2.1.1.72" evidence="1"/>
<dbReference type="InterPro" id="IPR011639">
    <property type="entry name" value="MethylTrfase_TaqI-like_dom"/>
</dbReference>
<evidence type="ECO:0000256" key="5">
    <source>
        <dbReference type="ARBA" id="ARBA00047942"/>
    </source>
</evidence>
<accession>A0A5B9QZD0</accession>
<protein>
    <recommendedName>
        <fullName evidence="1">site-specific DNA-methyltransferase (adenine-specific)</fullName>
        <ecNumber evidence="1">2.1.1.72</ecNumber>
    </recommendedName>
</protein>
<evidence type="ECO:0000256" key="4">
    <source>
        <dbReference type="ARBA" id="ARBA00022691"/>
    </source>
</evidence>
<dbReference type="PANTHER" id="PTHR33841:SF1">
    <property type="entry name" value="DNA METHYLTRANSFERASE A"/>
    <property type="match status" value="1"/>
</dbReference>
<dbReference type="Gene3D" id="3.40.50.150">
    <property type="entry name" value="Vaccinia Virus protein VP39"/>
    <property type="match status" value="1"/>
</dbReference>
<dbReference type="InterPro" id="IPR002052">
    <property type="entry name" value="DNA_methylase_N6_adenine_CS"/>
</dbReference>